<keyword evidence="4" id="KW-1185">Reference proteome</keyword>
<dbReference type="InterPro" id="IPR016729">
    <property type="entry name" value="FADD"/>
</dbReference>
<dbReference type="CDD" id="cd01670">
    <property type="entry name" value="Death"/>
    <property type="match status" value="1"/>
</dbReference>
<keyword evidence="3" id="KW-0675">Receptor</keyword>
<comment type="caution">
    <text evidence="3">The sequence shown here is derived from an EMBL/GenBank/DDBJ whole genome shotgun (WGS) entry which is preliminary data.</text>
</comment>
<dbReference type="Gene3D" id="1.10.533.10">
    <property type="entry name" value="Death Domain, Fas"/>
    <property type="match status" value="1"/>
</dbReference>
<proteinExistence type="predicted"/>
<dbReference type="InterPro" id="IPR000488">
    <property type="entry name" value="Death_dom"/>
</dbReference>
<dbReference type="SMART" id="SM00005">
    <property type="entry name" value="DEATH"/>
    <property type="match status" value="1"/>
</dbReference>
<evidence type="ECO:0000313" key="3">
    <source>
        <dbReference type="EMBL" id="PIK46720.1"/>
    </source>
</evidence>
<name>A0A2G8KFH2_STIJA</name>
<dbReference type="EMBL" id="MRZV01000625">
    <property type="protein sequence ID" value="PIK46720.1"/>
    <property type="molecule type" value="Genomic_DNA"/>
</dbReference>
<dbReference type="SUPFAM" id="SSF47986">
    <property type="entry name" value="DEATH domain"/>
    <property type="match status" value="1"/>
</dbReference>
<feature type="domain" description="Death" evidence="2">
    <location>
        <begin position="146"/>
        <end position="215"/>
    </location>
</feature>
<dbReference type="Pfam" id="PF00531">
    <property type="entry name" value="Death"/>
    <property type="match status" value="1"/>
</dbReference>
<sequence>MKLTLKEVILLKLRTAFYKNGHLPLKMLFVRLSSSMWTCHQDEENPKEIQFNRVVATDEGFRTFLLKRQYTSETSSCSCHFKVGQESDLVDLRFPLQVPDNSSLMNIDKSVTEKRTSIVHPIGSTSTLDFVVIESALQVLAEKIVDWKKLGRKLLLPEEELQAIDVENRKHEEAVYQMLLKWKQKNGNAASYRGLGEALKRADRKDLQDFLYYQVTRSTRFDTSDPPSGYSPGDNSLSTGKKRLSHAFPLNEDKSELGTCEIPLKIVTSRSILVIPCVLAIHSLSLFPELN</sequence>
<organism evidence="3 4">
    <name type="scientific">Stichopus japonicus</name>
    <name type="common">Sea cucumber</name>
    <dbReference type="NCBI Taxonomy" id="307972"/>
    <lineage>
        <taxon>Eukaryota</taxon>
        <taxon>Metazoa</taxon>
        <taxon>Echinodermata</taxon>
        <taxon>Eleutherozoa</taxon>
        <taxon>Echinozoa</taxon>
        <taxon>Holothuroidea</taxon>
        <taxon>Aspidochirotacea</taxon>
        <taxon>Aspidochirotida</taxon>
        <taxon>Stichopodidae</taxon>
        <taxon>Apostichopus</taxon>
    </lineage>
</organism>
<protein>
    <submittedName>
        <fullName evidence="3">Putative tumor necrosis factor receptor superfamily member 10B</fullName>
    </submittedName>
</protein>
<dbReference type="AlphaFoldDB" id="A0A2G8KFH2"/>
<dbReference type="PANTHER" id="PTHR15077:SF12">
    <property type="entry name" value="DEATH DOMAIN-CONTAINING PROTEIN"/>
    <property type="match status" value="1"/>
</dbReference>
<evidence type="ECO:0000313" key="4">
    <source>
        <dbReference type="Proteomes" id="UP000230750"/>
    </source>
</evidence>
<accession>A0A2G8KFH2</accession>
<feature type="region of interest" description="Disordered" evidence="1">
    <location>
        <begin position="221"/>
        <end position="241"/>
    </location>
</feature>
<dbReference type="PROSITE" id="PS50017">
    <property type="entry name" value="DEATH_DOMAIN"/>
    <property type="match status" value="1"/>
</dbReference>
<dbReference type="PANTHER" id="PTHR15077">
    <property type="entry name" value="FAS-ASSOCIATING DEATH DOMAIN-CONTAINING PROTEIN FADD"/>
    <property type="match status" value="1"/>
</dbReference>
<dbReference type="InterPro" id="IPR011029">
    <property type="entry name" value="DEATH-like_dom_sf"/>
</dbReference>
<dbReference type="OrthoDB" id="100767at2759"/>
<reference evidence="3 4" key="1">
    <citation type="journal article" date="2017" name="PLoS Biol.">
        <title>The sea cucumber genome provides insights into morphological evolution and visceral regeneration.</title>
        <authorList>
            <person name="Zhang X."/>
            <person name="Sun L."/>
            <person name="Yuan J."/>
            <person name="Sun Y."/>
            <person name="Gao Y."/>
            <person name="Zhang L."/>
            <person name="Li S."/>
            <person name="Dai H."/>
            <person name="Hamel J.F."/>
            <person name="Liu C."/>
            <person name="Yu Y."/>
            <person name="Liu S."/>
            <person name="Lin W."/>
            <person name="Guo K."/>
            <person name="Jin S."/>
            <person name="Xu P."/>
            <person name="Storey K.B."/>
            <person name="Huan P."/>
            <person name="Zhang T."/>
            <person name="Zhou Y."/>
            <person name="Zhang J."/>
            <person name="Lin C."/>
            <person name="Li X."/>
            <person name="Xing L."/>
            <person name="Huo D."/>
            <person name="Sun M."/>
            <person name="Wang L."/>
            <person name="Mercier A."/>
            <person name="Li F."/>
            <person name="Yang H."/>
            <person name="Xiang J."/>
        </authorList>
    </citation>
    <scope>NUCLEOTIDE SEQUENCE [LARGE SCALE GENOMIC DNA]</scope>
    <source>
        <strain evidence="3">Shaxun</strain>
        <tissue evidence="3">Muscle</tissue>
    </source>
</reference>
<evidence type="ECO:0000256" key="1">
    <source>
        <dbReference type="SAM" id="MobiDB-lite"/>
    </source>
</evidence>
<dbReference type="GO" id="GO:0007165">
    <property type="term" value="P:signal transduction"/>
    <property type="evidence" value="ECO:0007669"/>
    <property type="project" value="InterPro"/>
</dbReference>
<dbReference type="Proteomes" id="UP000230750">
    <property type="component" value="Unassembled WGS sequence"/>
</dbReference>
<evidence type="ECO:0000259" key="2">
    <source>
        <dbReference type="PROSITE" id="PS50017"/>
    </source>
</evidence>
<gene>
    <name evidence="3" type="ORF">BSL78_16409</name>
</gene>